<organism evidence="1 2">
    <name type="scientific">Deinandra increscens subsp. villosa</name>
    <dbReference type="NCBI Taxonomy" id="3103831"/>
    <lineage>
        <taxon>Eukaryota</taxon>
        <taxon>Viridiplantae</taxon>
        <taxon>Streptophyta</taxon>
        <taxon>Embryophyta</taxon>
        <taxon>Tracheophyta</taxon>
        <taxon>Spermatophyta</taxon>
        <taxon>Magnoliopsida</taxon>
        <taxon>eudicotyledons</taxon>
        <taxon>Gunneridae</taxon>
        <taxon>Pentapetalae</taxon>
        <taxon>asterids</taxon>
        <taxon>campanulids</taxon>
        <taxon>Asterales</taxon>
        <taxon>Asteraceae</taxon>
        <taxon>Asteroideae</taxon>
        <taxon>Heliantheae alliance</taxon>
        <taxon>Madieae</taxon>
        <taxon>Madiinae</taxon>
        <taxon>Deinandra</taxon>
    </lineage>
</organism>
<dbReference type="EMBL" id="JBCNJP010000027">
    <property type="protein sequence ID" value="KAK9052104.1"/>
    <property type="molecule type" value="Genomic_DNA"/>
</dbReference>
<dbReference type="Proteomes" id="UP001408789">
    <property type="component" value="Unassembled WGS sequence"/>
</dbReference>
<accession>A0AAP0CF00</accession>
<name>A0AAP0CF00_9ASTR</name>
<gene>
    <name evidence="1" type="ORF">SSX86_028732</name>
</gene>
<sequence>MLCFVTSLCGRRRAVIPSWRPGLWSPVCRVVADCCKGPLTGAIRAFTIYRGSSLRYPPLMVALIFIPSLKTRPRKRVFLADLLDRFWVLGFSVQRVLFWGFSEHATVFVIGKALVLDEIINYIQSLQQQVEFGQQAYDMAGLPFGSQPTREFSRGSSPEWLHMRIGGYLK</sequence>
<comment type="caution">
    <text evidence="1">The sequence shown here is derived from an EMBL/GenBank/DDBJ whole genome shotgun (WGS) entry which is preliminary data.</text>
</comment>
<keyword evidence="2" id="KW-1185">Reference proteome</keyword>
<dbReference type="AlphaFoldDB" id="A0AAP0CF00"/>
<proteinExistence type="predicted"/>
<evidence type="ECO:0000313" key="2">
    <source>
        <dbReference type="Proteomes" id="UP001408789"/>
    </source>
</evidence>
<reference evidence="1 2" key="1">
    <citation type="submission" date="2024-04" db="EMBL/GenBank/DDBJ databases">
        <title>The reference genome of an endangered Asteraceae, Deinandra increscens subsp. villosa, native to the Central Coast of California.</title>
        <authorList>
            <person name="Guilliams M."/>
            <person name="Hasenstab-Lehman K."/>
            <person name="Meyer R."/>
            <person name="Mcevoy S."/>
        </authorList>
    </citation>
    <scope>NUCLEOTIDE SEQUENCE [LARGE SCALE GENOMIC DNA]</scope>
    <source>
        <tissue evidence="1">Leaf</tissue>
    </source>
</reference>
<evidence type="ECO:0000313" key="1">
    <source>
        <dbReference type="EMBL" id="KAK9052104.1"/>
    </source>
</evidence>
<protein>
    <submittedName>
        <fullName evidence="1">Uncharacterized protein</fullName>
    </submittedName>
</protein>